<dbReference type="AlphaFoldDB" id="T1EIC4"/>
<feature type="domain" description="Fibrinogen C-terminal" evidence="1">
    <location>
        <begin position="1"/>
        <end position="146"/>
    </location>
</feature>
<dbReference type="SMART" id="SM00186">
    <property type="entry name" value="FBG"/>
    <property type="match status" value="1"/>
</dbReference>
<dbReference type="InterPro" id="IPR014716">
    <property type="entry name" value="Fibrinogen_a/b/g_C_1"/>
</dbReference>
<dbReference type="EMBL" id="AMQM01006651">
    <property type="status" value="NOT_ANNOTATED_CDS"/>
    <property type="molecule type" value="Genomic_DNA"/>
</dbReference>
<organism evidence="3 4">
    <name type="scientific">Helobdella robusta</name>
    <name type="common">Californian leech</name>
    <dbReference type="NCBI Taxonomy" id="6412"/>
    <lineage>
        <taxon>Eukaryota</taxon>
        <taxon>Metazoa</taxon>
        <taxon>Spiralia</taxon>
        <taxon>Lophotrochozoa</taxon>
        <taxon>Annelida</taxon>
        <taxon>Clitellata</taxon>
        <taxon>Hirudinea</taxon>
        <taxon>Rhynchobdellida</taxon>
        <taxon>Glossiphoniidae</taxon>
        <taxon>Helobdella</taxon>
    </lineage>
</organism>
<evidence type="ECO:0000313" key="3">
    <source>
        <dbReference type="EnsemblMetazoa" id="HelroP136179"/>
    </source>
</evidence>
<sequence length="146" mass="17017">GWIVIQQRIDNTLSFNQNWNTYKSGFGNYCLNFWLGLEKMHQLTSLADYRLRFEVLTKGVWVSDEYDHFVVRSEFEKYSLNVSGYCGYNNDVLNNSKNPKVCHNGMKFSTPDQDNDQSSDDCAYRFTSGFWFNSCYHFNVNGMSGS</sequence>
<name>T1EIC4_HELRO</name>
<dbReference type="Proteomes" id="UP000015101">
    <property type="component" value="Unassembled WGS sequence"/>
</dbReference>
<dbReference type="InterPro" id="IPR002181">
    <property type="entry name" value="Fibrinogen_a/b/g_C_dom"/>
</dbReference>
<reference evidence="3" key="3">
    <citation type="submission" date="2015-06" db="UniProtKB">
        <authorList>
            <consortium name="EnsemblMetazoa"/>
        </authorList>
    </citation>
    <scope>IDENTIFICATION</scope>
</reference>
<evidence type="ECO:0000259" key="1">
    <source>
        <dbReference type="PROSITE" id="PS51406"/>
    </source>
</evidence>
<dbReference type="CTD" id="20196324"/>
<dbReference type="PANTHER" id="PTHR19143:SF462">
    <property type="entry name" value="APPLE DOMAIN-CONTAINING PROTEIN"/>
    <property type="match status" value="1"/>
</dbReference>
<proteinExistence type="predicted"/>
<dbReference type="InParanoid" id="T1EIC4"/>
<dbReference type="OrthoDB" id="6345539at2759"/>
<dbReference type="eggNOG" id="KOG2579">
    <property type="taxonomic scope" value="Eukaryota"/>
</dbReference>
<dbReference type="InterPro" id="IPR050373">
    <property type="entry name" value="Fibrinogen_C-term_domain"/>
</dbReference>
<dbReference type="EnsemblMetazoa" id="HelroT136179">
    <property type="protein sequence ID" value="HelroP136179"/>
    <property type="gene ID" value="HelroG136179"/>
</dbReference>
<dbReference type="KEGG" id="hro:HELRODRAFT_136179"/>
<dbReference type="OMA" id="WHEPWIP"/>
<dbReference type="GO" id="GO:0005615">
    <property type="term" value="C:extracellular space"/>
    <property type="evidence" value="ECO:0000318"/>
    <property type="project" value="GO_Central"/>
</dbReference>
<dbReference type="GeneID" id="20196324"/>
<dbReference type="HOGENOM" id="CLU_038628_6_2_1"/>
<dbReference type="InterPro" id="IPR036056">
    <property type="entry name" value="Fibrinogen-like_C"/>
</dbReference>
<evidence type="ECO:0000313" key="2">
    <source>
        <dbReference type="EMBL" id="ESN95757.1"/>
    </source>
</evidence>
<dbReference type="Gene3D" id="3.90.215.10">
    <property type="entry name" value="Gamma Fibrinogen, chain A, domain 1"/>
    <property type="match status" value="1"/>
</dbReference>
<dbReference type="Pfam" id="PF00147">
    <property type="entry name" value="Fibrinogen_C"/>
    <property type="match status" value="1"/>
</dbReference>
<dbReference type="PROSITE" id="PS51406">
    <property type="entry name" value="FIBRINOGEN_C_2"/>
    <property type="match status" value="1"/>
</dbReference>
<dbReference type="RefSeq" id="XP_009026060.1">
    <property type="nucleotide sequence ID" value="XM_009027812.1"/>
</dbReference>
<dbReference type="SUPFAM" id="SSF56496">
    <property type="entry name" value="Fibrinogen C-terminal domain-like"/>
    <property type="match status" value="1"/>
</dbReference>
<evidence type="ECO:0000313" key="4">
    <source>
        <dbReference type="Proteomes" id="UP000015101"/>
    </source>
</evidence>
<dbReference type="PANTHER" id="PTHR19143">
    <property type="entry name" value="FIBRINOGEN/TENASCIN/ANGIOPOEITIN"/>
    <property type="match status" value="1"/>
</dbReference>
<reference evidence="4" key="1">
    <citation type="submission" date="2012-12" db="EMBL/GenBank/DDBJ databases">
        <authorList>
            <person name="Hellsten U."/>
            <person name="Grimwood J."/>
            <person name="Chapman J.A."/>
            <person name="Shapiro H."/>
            <person name="Aerts A."/>
            <person name="Otillar R.P."/>
            <person name="Terry A.Y."/>
            <person name="Boore J.L."/>
            <person name="Simakov O."/>
            <person name="Marletaz F."/>
            <person name="Cho S.-J."/>
            <person name="Edsinger-Gonzales E."/>
            <person name="Havlak P."/>
            <person name="Kuo D.-H."/>
            <person name="Larsson T."/>
            <person name="Lv J."/>
            <person name="Arendt D."/>
            <person name="Savage R."/>
            <person name="Osoegawa K."/>
            <person name="de Jong P."/>
            <person name="Lindberg D.R."/>
            <person name="Seaver E.C."/>
            <person name="Weisblat D.A."/>
            <person name="Putnam N.H."/>
            <person name="Grigoriev I.V."/>
            <person name="Rokhsar D.S."/>
        </authorList>
    </citation>
    <scope>NUCLEOTIDE SEQUENCE</scope>
</reference>
<dbReference type="EMBL" id="KB097502">
    <property type="protein sequence ID" value="ESN95757.1"/>
    <property type="molecule type" value="Genomic_DNA"/>
</dbReference>
<dbReference type="STRING" id="6412.T1EIC4"/>
<protein>
    <recommendedName>
        <fullName evidence="1">Fibrinogen C-terminal domain-containing protein</fullName>
    </recommendedName>
</protein>
<keyword evidence="4" id="KW-1185">Reference proteome</keyword>
<reference evidence="2 4" key="2">
    <citation type="journal article" date="2013" name="Nature">
        <title>Insights into bilaterian evolution from three spiralian genomes.</title>
        <authorList>
            <person name="Simakov O."/>
            <person name="Marletaz F."/>
            <person name="Cho S.J."/>
            <person name="Edsinger-Gonzales E."/>
            <person name="Havlak P."/>
            <person name="Hellsten U."/>
            <person name="Kuo D.H."/>
            <person name="Larsson T."/>
            <person name="Lv J."/>
            <person name="Arendt D."/>
            <person name="Savage R."/>
            <person name="Osoegawa K."/>
            <person name="de Jong P."/>
            <person name="Grimwood J."/>
            <person name="Chapman J.A."/>
            <person name="Shapiro H."/>
            <person name="Aerts A."/>
            <person name="Otillar R.P."/>
            <person name="Terry A.Y."/>
            <person name="Boore J.L."/>
            <person name="Grigoriev I.V."/>
            <person name="Lindberg D.R."/>
            <person name="Seaver E.C."/>
            <person name="Weisblat D.A."/>
            <person name="Putnam N.H."/>
            <person name="Rokhsar D.S."/>
        </authorList>
    </citation>
    <scope>NUCLEOTIDE SEQUENCE</scope>
</reference>
<accession>T1EIC4</accession>
<dbReference type="Gene3D" id="4.10.530.10">
    <property type="entry name" value="Gamma-fibrinogen Carboxyl Terminal Fragment, domain 2"/>
    <property type="match status" value="1"/>
</dbReference>
<gene>
    <name evidence="3" type="primary">20196324</name>
    <name evidence="2" type="ORF">HELRODRAFT_136179</name>
</gene>